<evidence type="ECO:0000256" key="5">
    <source>
        <dbReference type="ARBA" id="ARBA00022840"/>
    </source>
</evidence>
<evidence type="ECO:0000256" key="7">
    <source>
        <dbReference type="ARBA" id="ARBA00023204"/>
    </source>
</evidence>
<dbReference type="SUPFAM" id="SSF48334">
    <property type="entry name" value="DNA repair protein MutS, domain III"/>
    <property type="match status" value="1"/>
</dbReference>
<dbReference type="InterPro" id="IPR036187">
    <property type="entry name" value="DNA_mismatch_repair_MutS_sf"/>
</dbReference>
<dbReference type="InterPro" id="IPR017261">
    <property type="entry name" value="DNA_mismatch_repair_MutS/MSH"/>
</dbReference>
<dbReference type="InterPro" id="IPR016151">
    <property type="entry name" value="DNA_mismatch_repair_MutS_N"/>
</dbReference>
<dbReference type="SUPFAM" id="SSF53150">
    <property type="entry name" value="DNA repair protein MutS, domain II"/>
    <property type="match status" value="1"/>
</dbReference>
<accession>A0A7C3MGY4</accession>
<dbReference type="EMBL" id="DTIN01000009">
    <property type="protein sequence ID" value="HFX12828.1"/>
    <property type="molecule type" value="Genomic_DNA"/>
</dbReference>
<evidence type="ECO:0000259" key="12">
    <source>
        <dbReference type="PROSITE" id="PS00486"/>
    </source>
</evidence>
<feature type="coiled-coil region" evidence="11">
    <location>
        <begin position="505"/>
        <end position="532"/>
    </location>
</feature>
<dbReference type="InterPro" id="IPR005748">
    <property type="entry name" value="DNA_mismatch_repair_MutS"/>
</dbReference>
<dbReference type="PROSITE" id="PS00486">
    <property type="entry name" value="DNA_MISMATCH_REPAIR_2"/>
    <property type="match status" value="1"/>
</dbReference>
<dbReference type="GO" id="GO:0006298">
    <property type="term" value="P:mismatch repair"/>
    <property type="evidence" value="ECO:0007669"/>
    <property type="project" value="UniProtKB-UniRule"/>
</dbReference>
<dbReference type="InterPro" id="IPR007695">
    <property type="entry name" value="DNA_mismatch_repair_MutS-lik_N"/>
</dbReference>
<dbReference type="Pfam" id="PF05192">
    <property type="entry name" value="MutS_III"/>
    <property type="match status" value="1"/>
</dbReference>
<comment type="similarity">
    <text evidence="1 9 10">Belongs to the DNA mismatch repair MutS family.</text>
</comment>
<dbReference type="Pfam" id="PF01624">
    <property type="entry name" value="MutS_I"/>
    <property type="match status" value="1"/>
</dbReference>
<dbReference type="GO" id="GO:0005829">
    <property type="term" value="C:cytosol"/>
    <property type="evidence" value="ECO:0007669"/>
    <property type="project" value="TreeGrafter"/>
</dbReference>
<dbReference type="Gene3D" id="3.30.420.110">
    <property type="entry name" value="MutS, connector domain"/>
    <property type="match status" value="1"/>
</dbReference>
<keyword evidence="3 9" id="KW-0547">Nucleotide-binding</keyword>
<dbReference type="SUPFAM" id="SSF55271">
    <property type="entry name" value="DNA repair protein MutS, domain I"/>
    <property type="match status" value="1"/>
</dbReference>
<dbReference type="NCBIfam" id="NF003810">
    <property type="entry name" value="PRK05399.1"/>
    <property type="match status" value="1"/>
</dbReference>
<dbReference type="Gene3D" id="1.10.1420.10">
    <property type="match status" value="2"/>
</dbReference>
<keyword evidence="4 9" id="KW-0227">DNA damage</keyword>
<evidence type="ECO:0000256" key="10">
    <source>
        <dbReference type="RuleBase" id="RU003756"/>
    </source>
</evidence>
<feature type="domain" description="DNA mismatch repair proteins mutS family" evidence="12">
    <location>
        <begin position="688"/>
        <end position="704"/>
    </location>
</feature>
<dbReference type="GO" id="GO:0140664">
    <property type="term" value="F:ATP-dependent DNA damage sensor activity"/>
    <property type="evidence" value="ECO:0007669"/>
    <property type="project" value="InterPro"/>
</dbReference>
<protein>
    <recommendedName>
        <fullName evidence="2 9">DNA mismatch repair protein MutS</fullName>
    </recommendedName>
</protein>
<keyword evidence="6 9" id="KW-0238">DNA-binding</keyword>
<dbReference type="InterPro" id="IPR036678">
    <property type="entry name" value="MutS_con_dom_sf"/>
</dbReference>
<evidence type="ECO:0000256" key="11">
    <source>
        <dbReference type="SAM" id="Coils"/>
    </source>
</evidence>
<keyword evidence="7 9" id="KW-0234">DNA repair</keyword>
<dbReference type="FunFam" id="3.40.50.300:FF:000870">
    <property type="entry name" value="MutS protein homolog 4"/>
    <property type="match status" value="1"/>
</dbReference>
<feature type="coiled-coil region" evidence="11">
    <location>
        <begin position="725"/>
        <end position="752"/>
    </location>
</feature>
<dbReference type="InterPro" id="IPR027417">
    <property type="entry name" value="P-loop_NTPase"/>
</dbReference>
<dbReference type="InterPro" id="IPR045076">
    <property type="entry name" value="MutS"/>
</dbReference>
<evidence type="ECO:0000256" key="8">
    <source>
        <dbReference type="ARBA" id="ARBA00024647"/>
    </source>
</evidence>
<organism evidence="13">
    <name type="scientific">Dictyoglomus thermophilum</name>
    <dbReference type="NCBI Taxonomy" id="14"/>
    <lineage>
        <taxon>Bacteria</taxon>
        <taxon>Pseudomonadati</taxon>
        <taxon>Dictyoglomota</taxon>
        <taxon>Dictyoglomia</taxon>
        <taxon>Dictyoglomales</taxon>
        <taxon>Dictyoglomaceae</taxon>
        <taxon>Dictyoglomus</taxon>
    </lineage>
</organism>
<reference evidence="13" key="1">
    <citation type="journal article" date="2020" name="mSystems">
        <title>Genome- and Community-Level Interaction Insights into Carbon Utilization and Element Cycling Functions of Hydrothermarchaeota in Hydrothermal Sediment.</title>
        <authorList>
            <person name="Zhou Z."/>
            <person name="Liu Y."/>
            <person name="Xu W."/>
            <person name="Pan J."/>
            <person name="Luo Z.H."/>
            <person name="Li M."/>
        </authorList>
    </citation>
    <scope>NUCLEOTIDE SEQUENCE [LARGE SCALE GENOMIC DNA]</scope>
    <source>
        <strain evidence="13">SpSt-81</strain>
    </source>
</reference>
<dbReference type="PANTHER" id="PTHR11361">
    <property type="entry name" value="DNA MISMATCH REPAIR PROTEIN MUTS FAMILY MEMBER"/>
    <property type="match status" value="1"/>
</dbReference>
<dbReference type="Pfam" id="PF05190">
    <property type="entry name" value="MutS_IV"/>
    <property type="match status" value="1"/>
</dbReference>
<comment type="function">
    <text evidence="8 9">This protein is involved in the repair of mismatches in DNA. It is possible that it carries out the mismatch recognition step. This protein has a weak ATPase activity.</text>
</comment>
<dbReference type="FunFam" id="1.10.1420.10:FF:000007">
    <property type="entry name" value="DNA mismatch repair protein MutS"/>
    <property type="match status" value="1"/>
</dbReference>
<feature type="binding site" evidence="9">
    <location>
        <begin position="614"/>
        <end position="621"/>
    </location>
    <ligand>
        <name>ATP</name>
        <dbReference type="ChEBI" id="CHEBI:30616"/>
    </ligand>
</feature>
<evidence type="ECO:0000313" key="13">
    <source>
        <dbReference type="EMBL" id="HFX12828.1"/>
    </source>
</evidence>
<dbReference type="CDD" id="cd03284">
    <property type="entry name" value="ABC_MutS1"/>
    <property type="match status" value="1"/>
</dbReference>
<dbReference type="Pfam" id="PF00488">
    <property type="entry name" value="MutS_V"/>
    <property type="match status" value="1"/>
</dbReference>
<keyword evidence="5 9" id="KW-0067">ATP-binding</keyword>
<dbReference type="InterPro" id="IPR007861">
    <property type="entry name" value="DNA_mismatch_repair_MutS_clamp"/>
</dbReference>
<evidence type="ECO:0000256" key="3">
    <source>
        <dbReference type="ARBA" id="ARBA00022741"/>
    </source>
</evidence>
<evidence type="ECO:0000256" key="4">
    <source>
        <dbReference type="ARBA" id="ARBA00022763"/>
    </source>
</evidence>
<dbReference type="PIRSF" id="PIRSF037677">
    <property type="entry name" value="DNA_mis_repair_Msh6"/>
    <property type="match status" value="1"/>
</dbReference>
<dbReference type="PANTHER" id="PTHR11361:SF34">
    <property type="entry name" value="DNA MISMATCH REPAIR PROTEIN MSH1, MITOCHONDRIAL"/>
    <property type="match status" value="1"/>
</dbReference>
<dbReference type="SUPFAM" id="SSF52540">
    <property type="entry name" value="P-loop containing nucleoside triphosphate hydrolases"/>
    <property type="match status" value="1"/>
</dbReference>
<proteinExistence type="inferred from homology"/>
<dbReference type="SMART" id="SM00533">
    <property type="entry name" value="MUTSd"/>
    <property type="match status" value="1"/>
</dbReference>
<evidence type="ECO:0000256" key="2">
    <source>
        <dbReference type="ARBA" id="ARBA00021982"/>
    </source>
</evidence>
<name>A0A7C3MGY4_DICTH</name>
<dbReference type="HAMAP" id="MF_00096">
    <property type="entry name" value="MutS"/>
    <property type="match status" value="1"/>
</dbReference>
<dbReference type="GO" id="GO:0030983">
    <property type="term" value="F:mismatched DNA binding"/>
    <property type="evidence" value="ECO:0007669"/>
    <property type="project" value="InterPro"/>
</dbReference>
<dbReference type="InterPro" id="IPR007860">
    <property type="entry name" value="DNA_mmatch_repair_MutS_con_dom"/>
</dbReference>
<dbReference type="SMART" id="SM00534">
    <property type="entry name" value="MUTSac"/>
    <property type="match status" value="1"/>
</dbReference>
<dbReference type="AlphaFoldDB" id="A0A7C3MGY4"/>
<comment type="caution">
    <text evidence="13">The sequence shown here is derived from an EMBL/GenBank/DDBJ whole genome shotgun (WGS) entry which is preliminary data.</text>
</comment>
<evidence type="ECO:0000256" key="1">
    <source>
        <dbReference type="ARBA" id="ARBA00006271"/>
    </source>
</evidence>
<dbReference type="GO" id="GO:0003684">
    <property type="term" value="F:damaged DNA binding"/>
    <property type="evidence" value="ECO:0007669"/>
    <property type="project" value="UniProtKB-UniRule"/>
</dbReference>
<dbReference type="Gene3D" id="3.40.1170.10">
    <property type="entry name" value="DNA repair protein MutS, domain I"/>
    <property type="match status" value="1"/>
</dbReference>
<evidence type="ECO:0000256" key="9">
    <source>
        <dbReference type="HAMAP-Rule" id="MF_00096"/>
    </source>
</evidence>
<dbReference type="InterPro" id="IPR007696">
    <property type="entry name" value="DNA_mismatch_repair_MutS_core"/>
</dbReference>
<keyword evidence="11" id="KW-0175">Coiled coil</keyword>
<dbReference type="InterPro" id="IPR000432">
    <property type="entry name" value="DNA_mismatch_repair_MutS_C"/>
</dbReference>
<dbReference type="GO" id="GO:0005524">
    <property type="term" value="F:ATP binding"/>
    <property type="evidence" value="ECO:0007669"/>
    <property type="project" value="UniProtKB-UniRule"/>
</dbReference>
<dbReference type="Gene3D" id="3.40.50.300">
    <property type="entry name" value="P-loop containing nucleotide triphosphate hydrolases"/>
    <property type="match status" value="1"/>
</dbReference>
<sequence>MENMTPLYKQYKSIKDQFSDAILLFRLGDFYEAFEDDAKIISQELDIVLTSKEVGKGKRIPMAGVPYHALDSYLSKLVQKKYKVAICEQVENPALAKGLVKREVVRVITPGTLVEDTLLEDRNNNFLSSIYILNKEYIGIATIDVSTGEFFGTEWMGKDAEEIIYSEFVRLKPKEIILPFSAKDILVDILTDLKRDIDPKITLVPEEYFEEVEHSLEFSEPKENYPLALKASYGILNYIKDVMFTIPTHIDRLEFYKPHQYLILDSTAIKHLELLETVREGQRRGSLIWVIDKTLTSMGARLLKKWLLQPLLNVNIIRKRQEAIKELLEKEVLRREFEELLKNIPDLERINSRVNYNTATPKELIYLMQALSFLPSLRKVFEKVESSKLIELKENIPNLEPLYEELNRALVDSPPSHIKEGGFIRDGYNEELDELRALLRDSKNWLIDLENRERERTGIKSLKIGFNQVFGYYIEVTKANLNLVPPEYIRKQTLVNAERFITPELKEWENKILHAEENIKRIEENLFQELRKKVVERSKDIETFAQVVAELDVYISLAKTAKDYGYVCPQVTNDYEIIIRQGRHPVIERMLPPGTFVPNDTYLSKDKFIKLITGPNMAGKSTYIRQVALIVILAQMGSFIPAEEAKIGVVDRIFTRIGAWDDISSGESTFLVEMKEVGNILSHATERSLLILDEVGRGTSTYDGISIAWAVLEYIHNKLKAKTLFATHYHELTELEKELKNLQNLSVAVQERGKDIIFLHKIVEKPADKSYGIYVAQLAELPKEVIERAEKILVELEKGREIQKKEIIQLPLFSEVTDMRFEKLKKEILSLNTNELTPIQALLKIHEWKEIIKEWEK</sequence>
<dbReference type="FunFam" id="3.40.1170.10:FF:000001">
    <property type="entry name" value="DNA mismatch repair protein MutS"/>
    <property type="match status" value="1"/>
</dbReference>
<dbReference type="Pfam" id="PF05188">
    <property type="entry name" value="MutS_II"/>
    <property type="match status" value="1"/>
</dbReference>
<evidence type="ECO:0000256" key="6">
    <source>
        <dbReference type="ARBA" id="ARBA00023125"/>
    </source>
</evidence>
<dbReference type="NCBIfam" id="TIGR01070">
    <property type="entry name" value="mutS1"/>
    <property type="match status" value="1"/>
</dbReference>
<gene>
    <name evidence="9 13" type="primary">mutS</name>
    <name evidence="13" type="ORF">ENW00_01515</name>
</gene>